<dbReference type="RefSeq" id="WP_005373121.1">
    <property type="nucleotide sequence ID" value="NZ_CM001475.1"/>
</dbReference>
<protein>
    <submittedName>
        <fullName evidence="4">Bacterioferritin (Cytochrome b1)</fullName>
    </submittedName>
</protein>
<keyword evidence="1" id="KW-0409">Iron storage</keyword>
<dbReference type="AlphaFoldDB" id="H8GL13"/>
<dbReference type="HOGENOM" id="CLU_133183_0_0_6"/>
<dbReference type="InterPro" id="IPR012347">
    <property type="entry name" value="Ferritin-like"/>
</dbReference>
<dbReference type="GO" id="GO:0005829">
    <property type="term" value="C:cytosol"/>
    <property type="evidence" value="ECO:0007669"/>
    <property type="project" value="TreeGrafter"/>
</dbReference>
<reference evidence="4 5" key="1">
    <citation type="journal article" date="2013" name="Genome Announc.">
        <title>Genome Sequence of the Obligate Gammaproteobacterial Methanotroph Methylomicrobium album Strain BG8.</title>
        <authorList>
            <person name="Kits K.D."/>
            <person name="Kalyuzhnaya M.G."/>
            <person name="Klotz M.G."/>
            <person name="Jetten M.S."/>
            <person name="Op den Camp H.J."/>
            <person name="Vuilleumier S."/>
            <person name="Bringel F."/>
            <person name="Dispirito A.A."/>
            <person name="Murrell J.C."/>
            <person name="Bruce D."/>
            <person name="Cheng J.F."/>
            <person name="Copeland A."/>
            <person name="Goodwin L."/>
            <person name="Hauser L."/>
            <person name="Lajus A."/>
            <person name="Land M.L."/>
            <person name="Lapidus A."/>
            <person name="Lucas S."/>
            <person name="Medigue C."/>
            <person name="Pitluck S."/>
            <person name="Woyke T."/>
            <person name="Zeytun A."/>
            <person name="Stein L.Y."/>
        </authorList>
    </citation>
    <scope>NUCLEOTIDE SEQUENCE [LARGE SCALE GENOMIC DNA]</scope>
    <source>
        <strain evidence="4 5">BG8</strain>
    </source>
</reference>
<dbReference type="EMBL" id="CM001475">
    <property type="protein sequence ID" value="EIC30494.1"/>
    <property type="molecule type" value="Genomic_DNA"/>
</dbReference>
<dbReference type="Pfam" id="PF00210">
    <property type="entry name" value="Ferritin"/>
    <property type="match status" value="1"/>
</dbReference>
<dbReference type="GO" id="GO:0004322">
    <property type="term" value="F:ferroxidase activity"/>
    <property type="evidence" value="ECO:0007669"/>
    <property type="project" value="TreeGrafter"/>
</dbReference>
<dbReference type="GO" id="GO:0008199">
    <property type="term" value="F:ferric iron binding"/>
    <property type="evidence" value="ECO:0007669"/>
    <property type="project" value="InterPro"/>
</dbReference>
<dbReference type="GO" id="GO:0006879">
    <property type="term" value="P:intracellular iron ion homeostasis"/>
    <property type="evidence" value="ECO:0007669"/>
    <property type="project" value="UniProtKB-KW"/>
</dbReference>
<evidence type="ECO:0000256" key="2">
    <source>
        <dbReference type="ARBA" id="ARBA00023004"/>
    </source>
</evidence>
<dbReference type="Gene3D" id="1.20.1260.10">
    <property type="match status" value="1"/>
</dbReference>
<evidence type="ECO:0000313" key="5">
    <source>
        <dbReference type="Proteomes" id="UP000005090"/>
    </source>
</evidence>
<keyword evidence="5" id="KW-1185">Reference proteome</keyword>
<dbReference type="Proteomes" id="UP000005090">
    <property type="component" value="Chromosome"/>
</dbReference>
<sequence length="147" mass="16421">MTHNGFDKDEVVTVLNKILETELAGVVRYTHYALMVVGFGRIPIVGWMRDQAAESLRHANEAGELITLLDAHPSLGIGPLLETHRHDVGDILRESLDHEMLALSAYNTLLDLVAGHHVLLEEYARRLIAQEEMHLGEVRKMLKKPGG</sequence>
<dbReference type="InterPro" id="IPR008331">
    <property type="entry name" value="Ferritin_DPS_dom"/>
</dbReference>
<feature type="domain" description="Ferritin/DPS" evidence="3">
    <location>
        <begin position="15"/>
        <end position="144"/>
    </location>
</feature>
<dbReference type="InterPro" id="IPR009078">
    <property type="entry name" value="Ferritin-like_SF"/>
</dbReference>
<name>H8GL13_METAL</name>
<accession>H8GL13</accession>
<dbReference type="GO" id="GO:0020037">
    <property type="term" value="F:heme binding"/>
    <property type="evidence" value="ECO:0007669"/>
    <property type="project" value="TreeGrafter"/>
</dbReference>
<dbReference type="PANTHER" id="PTHR30295">
    <property type="entry name" value="BACTERIOFERRITIN"/>
    <property type="match status" value="1"/>
</dbReference>
<organism evidence="4 5">
    <name type="scientific">Methylomicrobium album BG8</name>
    <dbReference type="NCBI Taxonomy" id="686340"/>
    <lineage>
        <taxon>Bacteria</taxon>
        <taxon>Pseudomonadati</taxon>
        <taxon>Pseudomonadota</taxon>
        <taxon>Gammaproteobacteria</taxon>
        <taxon>Methylococcales</taxon>
        <taxon>Methylococcaceae</taxon>
        <taxon>Methylomicrobium</taxon>
    </lineage>
</organism>
<dbReference type="CDD" id="cd00657">
    <property type="entry name" value="Ferritin_like"/>
    <property type="match status" value="1"/>
</dbReference>
<evidence type="ECO:0000259" key="3">
    <source>
        <dbReference type="Pfam" id="PF00210"/>
    </source>
</evidence>
<keyword evidence="2" id="KW-0408">Iron</keyword>
<evidence type="ECO:0000313" key="4">
    <source>
        <dbReference type="EMBL" id="EIC30494.1"/>
    </source>
</evidence>
<proteinExistence type="predicted"/>
<dbReference type="STRING" id="686340.Metal_2803"/>
<gene>
    <name evidence="4" type="ORF">Metal_2803</name>
</gene>
<dbReference type="PANTHER" id="PTHR30295:SF1">
    <property type="entry name" value="DNA PROTECTION DURING STARVATION PROTEIN"/>
    <property type="match status" value="1"/>
</dbReference>
<evidence type="ECO:0000256" key="1">
    <source>
        <dbReference type="ARBA" id="ARBA00022434"/>
    </source>
</evidence>
<dbReference type="SUPFAM" id="SSF47240">
    <property type="entry name" value="Ferritin-like"/>
    <property type="match status" value="1"/>
</dbReference>
<dbReference type="eggNOG" id="COG2193">
    <property type="taxonomic scope" value="Bacteria"/>
</dbReference>